<accession>I4AIU3</accession>
<dbReference type="eggNOG" id="COG4826">
    <property type="taxonomic scope" value="Bacteria"/>
</dbReference>
<dbReference type="RefSeq" id="WP_014797335.1">
    <property type="nucleotide sequence ID" value="NC_018018.1"/>
</dbReference>
<name>I4AIU3_BERLS</name>
<dbReference type="InterPro" id="IPR011990">
    <property type="entry name" value="TPR-like_helical_dom_sf"/>
</dbReference>
<dbReference type="STRING" id="880071.Fleli_1452"/>
<evidence type="ECO:0000313" key="2">
    <source>
        <dbReference type="EMBL" id="AFM03878.1"/>
    </source>
</evidence>
<proteinExistence type="predicted"/>
<gene>
    <name evidence="2" type="ordered locus">Fleli_1452</name>
</gene>
<evidence type="ECO:0000256" key="1">
    <source>
        <dbReference type="SAM" id="MobiDB-lite"/>
    </source>
</evidence>
<keyword evidence="3" id="KW-1185">Reference proteome</keyword>
<feature type="compositionally biased region" description="Low complexity" evidence="1">
    <location>
        <begin position="547"/>
        <end position="631"/>
    </location>
</feature>
<feature type="region of interest" description="Disordered" evidence="1">
    <location>
        <begin position="541"/>
        <end position="631"/>
    </location>
</feature>
<evidence type="ECO:0000313" key="3">
    <source>
        <dbReference type="Proteomes" id="UP000006054"/>
    </source>
</evidence>
<dbReference type="HOGENOM" id="CLU_433300_0_0_10"/>
<dbReference type="AlphaFoldDB" id="I4AIU3"/>
<dbReference type="SUPFAM" id="SSF48452">
    <property type="entry name" value="TPR-like"/>
    <property type="match status" value="1"/>
</dbReference>
<sequence length="631" mass="71253" precursor="true">MTKSKIFIIAFVVLCLIGVSLYGYEYFTNKSNIEKADSLYKEGKFDEAMPYYKKAQRGLFGTHDYEAWAGEFDIQRLKKDIFPTFKRATNALKNDNTDSLLVAFSNLKSITMNNGSYRIKSVSFDKKIIAQQEIAQDKIITLAKKSEQQNPAEAIKLYSVFGYKDDEYKEYQAKIKSLNKNAFLQKYNEKEYLAALSFYEKMDDVDREKYKIELKEPANHSLLEAAKQSKDFALTSYMNGEMKDVERVTKLLLKVDSTSTYAPAAKTELENLNQEVAYKMGTEEYKAENLDESLHFFAQIPPESPHYDDSKSKIAEISKKLEKEHKDTQLTKKRTEAYAEVKKQLSPYLNNKSSYSVILADSEEANKKFKYTVVYQNGTTPTTKTTDFLKVTDSTYDFFLDDVGMEILSNKGQQITQAGYSNYVGNSQYGTWKENDDGSFWEFYGKYAMLSTLMNSNRIYRDDYNTYNRYYRTSSRPYYGSVYVPLKSAVKQTPRFKQTVANRSQKSWFYSKSAPSRSSSKSTASTSSKSWYYGKQPAKRSSYTSKSTASNRSSYGRSSTASSSSGSYSSGSSSSNKGYKSTSTSSSSSSSSSGYRSSSSSSSRSSSSSSSRTTRSSSSSSRSRSSSSGGK</sequence>
<dbReference type="EMBL" id="CP003345">
    <property type="protein sequence ID" value="AFM03878.1"/>
    <property type="molecule type" value="Genomic_DNA"/>
</dbReference>
<dbReference type="KEGG" id="fli:Fleli_1452"/>
<dbReference type="Proteomes" id="UP000006054">
    <property type="component" value="Chromosome"/>
</dbReference>
<protein>
    <submittedName>
        <fullName evidence="2">Uncharacterized protein</fullName>
    </submittedName>
</protein>
<reference evidence="3" key="1">
    <citation type="submission" date="2012-06" db="EMBL/GenBank/DDBJ databases">
        <title>The complete genome of Flexibacter litoralis DSM 6794.</title>
        <authorList>
            <person name="Lucas S."/>
            <person name="Copeland A."/>
            <person name="Lapidus A."/>
            <person name="Glavina del Rio T."/>
            <person name="Dalin E."/>
            <person name="Tice H."/>
            <person name="Bruce D."/>
            <person name="Goodwin L."/>
            <person name="Pitluck S."/>
            <person name="Peters L."/>
            <person name="Ovchinnikova G."/>
            <person name="Lu M."/>
            <person name="Kyrpides N."/>
            <person name="Mavromatis K."/>
            <person name="Ivanova N."/>
            <person name="Brettin T."/>
            <person name="Detter J.C."/>
            <person name="Han C."/>
            <person name="Larimer F."/>
            <person name="Land M."/>
            <person name="Hauser L."/>
            <person name="Markowitz V."/>
            <person name="Cheng J.-F."/>
            <person name="Hugenholtz P."/>
            <person name="Woyke T."/>
            <person name="Wu D."/>
            <person name="Spring S."/>
            <person name="Lang E."/>
            <person name="Kopitz M."/>
            <person name="Brambilla E."/>
            <person name="Klenk H.-P."/>
            <person name="Eisen J.A."/>
        </authorList>
    </citation>
    <scope>NUCLEOTIDE SEQUENCE [LARGE SCALE GENOMIC DNA]</scope>
    <source>
        <strain evidence="3">ATCC 23117 / DSM 6794 / NBRC 15988 / NCIMB 1366 / Sio-4</strain>
    </source>
</reference>
<organism evidence="2 3">
    <name type="scientific">Bernardetia litoralis (strain ATCC 23117 / DSM 6794 / NBRC 15988 / NCIMB 1366 / Fx l1 / Sio-4)</name>
    <name type="common">Flexibacter litoralis</name>
    <dbReference type="NCBI Taxonomy" id="880071"/>
    <lineage>
        <taxon>Bacteria</taxon>
        <taxon>Pseudomonadati</taxon>
        <taxon>Bacteroidota</taxon>
        <taxon>Cytophagia</taxon>
        <taxon>Cytophagales</taxon>
        <taxon>Bernardetiaceae</taxon>
        <taxon>Bernardetia</taxon>
    </lineage>
</organism>